<accession>A0A3R5X344</accession>
<sequence length="159" mass="17235">MNELAQTFIKYSESVSNKNLLLSFDEFSGTLGKQNFDYVSLKTDALPEKIITAGKEGIGDALVEADFAIAETGSVVIESTDERLRKATCLAERLHVAVPASKIVPSLEDVADFLEEKSSNPASFTAFITGASRTADIERVLTIGVHGPCEMTVYIITDR</sequence>
<dbReference type="AlphaFoldDB" id="A0A3R5X344"/>
<gene>
    <name evidence="2" type="ORF">EP073_08340</name>
</gene>
<reference evidence="2 3" key="1">
    <citation type="submission" date="2019-01" db="EMBL/GenBank/DDBJ databases">
        <title>Geovibrio thiophilus DSM 11263, complete genome.</title>
        <authorList>
            <person name="Spring S."/>
            <person name="Bunk B."/>
            <person name="Sproer C."/>
        </authorList>
    </citation>
    <scope>NUCLEOTIDE SEQUENCE [LARGE SCALE GENOMIC DNA]</scope>
    <source>
        <strain evidence="2 3">DSM 11263</strain>
    </source>
</reference>
<dbReference type="InterPro" id="IPR037171">
    <property type="entry name" value="NagB/RpiA_transferase-like"/>
</dbReference>
<dbReference type="OrthoDB" id="9794187at2"/>
<dbReference type="PANTHER" id="PTHR43682">
    <property type="entry name" value="LACTATE UTILIZATION PROTEIN C"/>
    <property type="match status" value="1"/>
</dbReference>
<name>A0A3R5X344_9BACT</name>
<dbReference type="Gene3D" id="3.40.50.10420">
    <property type="entry name" value="NagB/RpiA/CoA transferase-like"/>
    <property type="match status" value="1"/>
</dbReference>
<dbReference type="Pfam" id="PF02589">
    <property type="entry name" value="LUD_dom"/>
    <property type="match status" value="1"/>
</dbReference>
<dbReference type="SUPFAM" id="SSF100950">
    <property type="entry name" value="NagB/RpiA/CoA transferase-like"/>
    <property type="match status" value="1"/>
</dbReference>
<organism evidence="2 3">
    <name type="scientific">Geovibrio thiophilus</name>
    <dbReference type="NCBI Taxonomy" id="139438"/>
    <lineage>
        <taxon>Bacteria</taxon>
        <taxon>Pseudomonadati</taxon>
        <taxon>Deferribacterota</taxon>
        <taxon>Deferribacteres</taxon>
        <taxon>Deferribacterales</taxon>
        <taxon>Geovibrionaceae</taxon>
        <taxon>Geovibrio</taxon>
    </lineage>
</organism>
<evidence type="ECO:0000259" key="1">
    <source>
        <dbReference type="Pfam" id="PF02589"/>
    </source>
</evidence>
<feature type="domain" description="LUD" evidence="1">
    <location>
        <begin position="62"/>
        <end position="156"/>
    </location>
</feature>
<dbReference type="InterPro" id="IPR003741">
    <property type="entry name" value="LUD_dom"/>
</dbReference>
<dbReference type="EMBL" id="CP035108">
    <property type="protein sequence ID" value="QAR33407.1"/>
    <property type="molecule type" value="Genomic_DNA"/>
</dbReference>
<protein>
    <recommendedName>
        <fullName evidence="1">LUD domain-containing protein</fullName>
    </recommendedName>
</protein>
<evidence type="ECO:0000313" key="2">
    <source>
        <dbReference type="EMBL" id="QAR33407.1"/>
    </source>
</evidence>
<dbReference type="KEGG" id="gtl:EP073_08340"/>
<dbReference type="RefSeq" id="WP_128466693.1">
    <property type="nucleotide sequence ID" value="NZ_CP035108.1"/>
</dbReference>
<dbReference type="Proteomes" id="UP000287502">
    <property type="component" value="Chromosome"/>
</dbReference>
<proteinExistence type="predicted"/>
<evidence type="ECO:0000313" key="3">
    <source>
        <dbReference type="Proteomes" id="UP000287502"/>
    </source>
</evidence>
<dbReference type="InterPro" id="IPR024185">
    <property type="entry name" value="FTHF_cligase-like_sf"/>
</dbReference>
<keyword evidence="3" id="KW-1185">Reference proteome</keyword>
<dbReference type="PANTHER" id="PTHR43682:SF1">
    <property type="entry name" value="LACTATE UTILIZATION PROTEIN C"/>
    <property type="match status" value="1"/>
</dbReference>